<dbReference type="InterPro" id="IPR013766">
    <property type="entry name" value="Thioredoxin_domain"/>
</dbReference>
<keyword evidence="5" id="KW-1185">Reference proteome</keyword>
<evidence type="ECO:0000259" key="3">
    <source>
        <dbReference type="PROSITE" id="PS51352"/>
    </source>
</evidence>
<dbReference type="PANTHER" id="PTHR18929">
    <property type="entry name" value="PROTEIN DISULFIDE ISOMERASE"/>
    <property type="match status" value="1"/>
</dbReference>
<dbReference type="InterPro" id="IPR036249">
    <property type="entry name" value="Thioredoxin-like_sf"/>
</dbReference>
<evidence type="ECO:0000256" key="2">
    <source>
        <dbReference type="SAM" id="MobiDB-lite"/>
    </source>
</evidence>
<protein>
    <submittedName>
        <fullName evidence="4">Protein disulfide-isomerase</fullName>
    </submittedName>
</protein>
<dbReference type="Gene3D" id="3.40.30.10">
    <property type="entry name" value="Glutaredoxin"/>
    <property type="match status" value="1"/>
</dbReference>
<reference evidence="5" key="1">
    <citation type="submission" date="2024-07" db="EMBL/GenBank/DDBJ databases">
        <title>Two chromosome-level genome assemblies of Korean endemic species Abeliophyllum distichum and Forsythia ovata (Oleaceae).</title>
        <authorList>
            <person name="Jang H."/>
        </authorList>
    </citation>
    <scope>NUCLEOTIDE SEQUENCE [LARGE SCALE GENOMIC DNA]</scope>
</reference>
<evidence type="ECO:0000256" key="1">
    <source>
        <dbReference type="ARBA" id="ARBA00006347"/>
    </source>
</evidence>
<feature type="compositionally biased region" description="Basic and acidic residues" evidence="2">
    <location>
        <begin position="50"/>
        <end position="59"/>
    </location>
</feature>
<dbReference type="Proteomes" id="UP001604277">
    <property type="component" value="Unassembled WGS sequence"/>
</dbReference>
<proteinExistence type="inferred from homology"/>
<comment type="caution">
    <text evidence="4">The sequence shown here is derived from an EMBL/GenBank/DDBJ whole genome shotgun (WGS) entry which is preliminary data.</text>
</comment>
<dbReference type="SUPFAM" id="SSF52833">
    <property type="entry name" value="Thioredoxin-like"/>
    <property type="match status" value="1"/>
</dbReference>
<evidence type="ECO:0000313" key="5">
    <source>
        <dbReference type="Proteomes" id="UP001604277"/>
    </source>
</evidence>
<sequence length="165" mass="18987">MLGGDPLFGKVIDVEFTHIRKEENYMADSLAKTGYKERKSKTLQPNELIEESKYPHSDAEYSDNEDEDFENYNDFEVPSSFSQEETEEDEIAKIDEKDVVILTDGNFNDFVDENKYVMVEFYAPWCEHCKALALEYTAAATELKVKNVKLAKVDATEENELADNE</sequence>
<accession>A0ABD1U7G7</accession>
<dbReference type="EMBL" id="JBFOLJ010000007">
    <property type="protein sequence ID" value="KAL2520957.1"/>
    <property type="molecule type" value="Genomic_DNA"/>
</dbReference>
<dbReference type="InterPro" id="IPR017937">
    <property type="entry name" value="Thioredoxin_CS"/>
</dbReference>
<feature type="region of interest" description="Disordered" evidence="2">
    <location>
        <begin position="36"/>
        <end position="66"/>
    </location>
</feature>
<organism evidence="4 5">
    <name type="scientific">Forsythia ovata</name>
    <dbReference type="NCBI Taxonomy" id="205694"/>
    <lineage>
        <taxon>Eukaryota</taxon>
        <taxon>Viridiplantae</taxon>
        <taxon>Streptophyta</taxon>
        <taxon>Embryophyta</taxon>
        <taxon>Tracheophyta</taxon>
        <taxon>Spermatophyta</taxon>
        <taxon>Magnoliopsida</taxon>
        <taxon>eudicotyledons</taxon>
        <taxon>Gunneridae</taxon>
        <taxon>Pentapetalae</taxon>
        <taxon>asterids</taxon>
        <taxon>lamiids</taxon>
        <taxon>Lamiales</taxon>
        <taxon>Oleaceae</taxon>
        <taxon>Forsythieae</taxon>
        <taxon>Forsythia</taxon>
    </lineage>
</organism>
<feature type="domain" description="Thioredoxin" evidence="3">
    <location>
        <begin position="72"/>
        <end position="165"/>
    </location>
</feature>
<name>A0ABD1U7G7_9LAMI</name>
<evidence type="ECO:0000313" key="4">
    <source>
        <dbReference type="EMBL" id="KAL2520957.1"/>
    </source>
</evidence>
<dbReference type="AlphaFoldDB" id="A0ABD1U7G7"/>
<dbReference type="Pfam" id="PF00085">
    <property type="entry name" value="Thioredoxin"/>
    <property type="match status" value="1"/>
</dbReference>
<dbReference type="PANTHER" id="PTHR18929:SF246">
    <property type="entry name" value="PROTEIN DISULFIDE ISOMERASE-LIKE 1-4"/>
    <property type="match status" value="1"/>
</dbReference>
<dbReference type="PROSITE" id="PS51352">
    <property type="entry name" value="THIOREDOXIN_2"/>
    <property type="match status" value="1"/>
</dbReference>
<gene>
    <name evidence="4" type="ORF">Fot_24880</name>
</gene>
<dbReference type="CDD" id="cd02961">
    <property type="entry name" value="PDI_a_family"/>
    <property type="match status" value="1"/>
</dbReference>
<dbReference type="PROSITE" id="PS00194">
    <property type="entry name" value="THIOREDOXIN_1"/>
    <property type="match status" value="1"/>
</dbReference>
<comment type="similarity">
    <text evidence="1">Belongs to the protein disulfide isomerase family.</text>
</comment>